<evidence type="ECO:0000313" key="1">
    <source>
        <dbReference type="EMBL" id="AFZ77028.1"/>
    </source>
</evidence>
<dbReference type="EMBL" id="JX869937">
    <property type="protein sequence ID" value="AFZ77028.1"/>
    <property type="molecule type" value="Genomic_DNA"/>
</dbReference>
<dbReference type="AlphaFoldDB" id="U5IHW1"/>
<protein>
    <submittedName>
        <fullName evidence="1">Magnetosome protein Mad8</fullName>
    </submittedName>
</protein>
<proteinExistence type="predicted"/>
<organism evidence="1">
    <name type="scientific">delta proteobacterium ML-1</name>
    <dbReference type="NCBI Taxonomy" id="947513"/>
    <lineage>
        <taxon>Bacteria</taxon>
        <taxon>Deltaproteobacteria</taxon>
    </lineage>
</organism>
<sequence length="96" mass="9912">MAEDLASYEQRKRLLLEEKGMSRPRVDYDELIHDSLEKPRQVDAVDILSVGGKVLIGGGVGLLAGVATIATVASAGEVILAGAVTKVAGVVGGPWG</sequence>
<name>U5IHW1_9DELT</name>
<accession>U5IHW1</accession>
<gene>
    <name evidence="1" type="primary">mad8</name>
    <name evidence="1" type="ORF">ALPM_00210</name>
</gene>
<reference evidence="1" key="1">
    <citation type="journal article" date="2013" name="Environ. Microbiol.">
        <title>Comparative genomic analysis of magnetotactic bacteria from the Deltaproteobacteria provides new insights into magnetite and greigite magnetosome genes required for magnetotaxis.</title>
        <authorList>
            <person name="Lefevre C.T."/>
            <person name="Trubitsyn D."/>
            <person name="Abreu F."/>
            <person name="Kolinko S."/>
            <person name="Jogler C."/>
            <person name="de Almeida L.G."/>
            <person name="de Vasconcelos A.T."/>
            <person name="Kube M."/>
            <person name="Reinhardt R."/>
            <person name="Lins U."/>
            <person name="Pignol D."/>
            <person name="Schuler D."/>
            <person name="Bazylinski D.A."/>
            <person name="Ginet N."/>
        </authorList>
    </citation>
    <scope>NUCLEOTIDE SEQUENCE</scope>
    <source>
        <strain evidence="1">ML-1</strain>
    </source>
</reference>